<dbReference type="PATRIC" id="fig|1459.3.peg.3285"/>
<evidence type="ECO:0000313" key="3">
    <source>
        <dbReference type="EMBL" id="KON88027.1"/>
    </source>
</evidence>
<dbReference type="AlphaFoldDB" id="A0A0M0GEW1"/>
<protein>
    <recommendedName>
        <fullName evidence="2">Integrase SAM-like N-terminal domain-containing protein</fullName>
    </recommendedName>
</protein>
<comment type="caution">
    <text evidence="3">The sequence shown here is derived from an EMBL/GenBank/DDBJ whole genome shotgun (WGS) entry which is preliminary data.</text>
</comment>
<evidence type="ECO:0000256" key="1">
    <source>
        <dbReference type="ARBA" id="ARBA00023125"/>
    </source>
</evidence>
<dbReference type="EMBL" id="LGUF01000007">
    <property type="protein sequence ID" value="KON88027.1"/>
    <property type="molecule type" value="Genomic_DNA"/>
</dbReference>
<evidence type="ECO:0000259" key="2">
    <source>
        <dbReference type="Pfam" id="PF02899"/>
    </source>
</evidence>
<keyword evidence="1" id="KW-0238">DNA-binding</keyword>
<feature type="domain" description="Integrase SAM-like N-terminal" evidence="2">
    <location>
        <begin position="29"/>
        <end position="83"/>
    </location>
</feature>
<keyword evidence="4" id="KW-1185">Reference proteome</keyword>
<dbReference type="OrthoDB" id="9803188at2"/>
<name>A0A0M0GEW1_SPOGL</name>
<dbReference type="STRING" id="1459.AF332_15175"/>
<dbReference type="InterPro" id="IPR004107">
    <property type="entry name" value="Integrase_SAM-like_N"/>
</dbReference>
<sequence>MKVQEVKLDENKRRYLLLDSDGIPVMPVAKYLKYLDNTGKSSNTQKTYCYALKQYFDYLEEIDKDYIEIILQDLAEFIGWLRNPYSSHKVTPFKEMR</sequence>
<gene>
    <name evidence="3" type="ORF">AF332_15175</name>
</gene>
<proteinExistence type="predicted"/>
<reference evidence="4" key="1">
    <citation type="submission" date="2015-07" db="EMBL/GenBank/DDBJ databases">
        <title>Fjat-10036 dsm4.</title>
        <authorList>
            <person name="Liu B."/>
            <person name="Wang J."/>
            <person name="Zhu Y."/>
            <person name="Liu G."/>
            <person name="Chen Q."/>
            <person name="Chen Z."/>
            <person name="Lan J."/>
            <person name="Che J."/>
            <person name="Ge C."/>
            <person name="Shi H."/>
            <person name="Pan Z."/>
            <person name="Liu X."/>
        </authorList>
    </citation>
    <scope>NUCLEOTIDE SEQUENCE [LARGE SCALE GENOMIC DNA]</scope>
    <source>
        <strain evidence="4">DSM 4</strain>
    </source>
</reference>
<dbReference type="Pfam" id="PF02899">
    <property type="entry name" value="Phage_int_SAM_1"/>
    <property type="match status" value="1"/>
</dbReference>
<dbReference type="InterPro" id="IPR010998">
    <property type="entry name" value="Integrase_recombinase_N"/>
</dbReference>
<evidence type="ECO:0000313" key="4">
    <source>
        <dbReference type="Proteomes" id="UP000037109"/>
    </source>
</evidence>
<accession>A0A0M0GEW1</accession>
<dbReference type="GO" id="GO:0003677">
    <property type="term" value="F:DNA binding"/>
    <property type="evidence" value="ECO:0007669"/>
    <property type="project" value="UniProtKB-KW"/>
</dbReference>
<organism evidence="3 4">
    <name type="scientific">Sporosarcina globispora</name>
    <name type="common">Bacillus globisporus</name>
    <dbReference type="NCBI Taxonomy" id="1459"/>
    <lineage>
        <taxon>Bacteria</taxon>
        <taxon>Bacillati</taxon>
        <taxon>Bacillota</taxon>
        <taxon>Bacilli</taxon>
        <taxon>Bacillales</taxon>
        <taxon>Caryophanaceae</taxon>
        <taxon>Sporosarcina</taxon>
    </lineage>
</organism>
<dbReference type="Gene3D" id="1.10.150.130">
    <property type="match status" value="1"/>
</dbReference>
<dbReference type="GO" id="GO:0015074">
    <property type="term" value="P:DNA integration"/>
    <property type="evidence" value="ECO:0007669"/>
    <property type="project" value="InterPro"/>
</dbReference>
<dbReference type="Proteomes" id="UP000037109">
    <property type="component" value="Unassembled WGS sequence"/>
</dbReference>